<name>A0A0G0XI95_9BACT</name>
<protein>
    <recommendedName>
        <fullName evidence="3">Zn-dependent hydrolase</fullName>
    </recommendedName>
</protein>
<dbReference type="PANTHER" id="PTHR39189">
    <property type="entry name" value="UPF0173 METAL-DEPENDENT HYDROLASE YTKL"/>
    <property type="match status" value="1"/>
</dbReference>
<evidence type="ECO:0000313" key="2">
    <source>
        <dbReference type="Proteomes" id="UP000034616"/>
    </source>
</evidence>
<dbReference type="Proteomes" id="UP000034616">
    <property type="component" value="Unassembled WGS sequence"/>
</dbReference>
<dbReference type="AlphaFoldDB" id="A0A0G0XI95"/>
<dbReference type="InterPro" id="IPR036866">
    <property type="entry name" value="RibonucZ/Hydroxyglut_hydro"/>
</dbReference>
<reference evidence="1 2" key="1">
    <citation type="journal article" date="2015" name="Nature">
        <title>rRNA introns, odd ribosomes, and small enigmatic genomes across a large radiation of phyla.</title>
        <authorList>
            <person name="Brown C.T."/>
            <person name="Hug L.A."/>
            <person name="Thomas B.C."/>
            <person name="Sharon I."/>
            <person name="Castelle C.J."/>
            <person name="Singh A."/>
            <person name="Wilkins M.J."/>
            <person name="Williams K.H."/>
            <person name="Banfield J.F."/>
        </authorList>
    </citation>
    <scope>NUCLEOTIDE SEQUENCE [LARGE SCALE GENOMIC DNA]</scope>
</reference>
<gene>
    <name evidence="1" type="ORF">UU35_C0003G0059</name>
</gene>
<accession>A0A0G0XI95</accession>
<evidence type="ECO:0008006" key="3">
    <source>
        <dbReference type="Google" id="ProtNLM"/>
    </source>
</evidence>
<dbReference type="Gene3D" id="3.60.15.10">
    <property type="entry name" value="Ribonuclease Z/Hydroxyacylglutathione hydrolase-like"/>
    <property type="match status" value="1"/>
</dbReference>
<organism evidence="1 2">
    <name type="scientific">Candidatus Uhrbacteria bacterium GW2011_GWC2_41_11</name>
    <dbReference type="NCBI Taxonomy" id="1618985"/>
    <lineage>
        <taxon>Bacteria</taxon>
        <taxon>Candidatus Uhriibacteriota</taxon>
    </lineage>
</organism>
<proteinExistence type="predicted"/>
<dbReference type="EMBL" id="LCAH01000003">
    <property type="protein sequence ID" value="KKR87432.1"/>
    <property type="molecule type" value="Genomic_DNA"/>
</dbReference>
<dbReference type="Pfam" id="PF13483">
    <property type="entry name" value="Lactamase_B_3"/>
    <property type="match status" value="1"/>
</dbReference>
<dbReference type="PANTHER" id="PTHR39189:SF1">
    <property type="entry name" value="UPF0173 METAL-DEPENDENT HYDROLASE YTKL"/>
    <property type="match status" value="1"/>
</dbReference>
<evidence type="ECO:0000313" key="1">
    <source>
        <dbReference type="EMBL" id="KKR87432.1"/>
    </source>
</evidence>
<comment type="caution">
    <text evidence="1">The sequence shown here is derived from an EMBL/GenBank/DDBJ whole genome shotgun (WGS) entry which is preliminary data.</text>
</comment>
<dbReference type="SUPFAM" id="SSF56281">
    <property type="entry name" value="Metallo-hydrolase/oxidoreductase"/>
    <property type="match status" value="1"/>
</dbReference>
<sequence length="264" mass="30309">MKIHYIGLSCFLIENKNGFRILIDPFNDSSEWILGPNFPKEFQGKPFGANIVLMSEPDSDHAYAPGGWLQNAPETKTNSNPFPNFDLRGTIVYEYNGDVNIAWHYTIDGLRIAHFGDHSHHLTDEQLNELGTPDIIFISPPKTESKTALDVIRKNIEQLQPKIVIWAHHLVPKNLPKEDKPEILRKFFSQYFKNNASTNKGYKDEKSFLELCFILENALVLNKEYSGMTLDKSFLEIDDNFLKQIKNEPTSILFRSMLASSLFE</sequence>